<dbReference type="Proteomes" id="UP001157125">
    <property type="component" value="Unassembled WGS sequence"/>
</dbReference>
<gene>
    <name evidence="1" type="ORF">GCM10025876_15890</name>
</gene>
<dbReference type="RefSeq" id="WP_431308302.1">
    <property type="nucleotide sequence ID" value="NZ_BSUN01000001.1"/>
</dbReference>
<sequence>MDDLYEQCSDHITEYIARLRGGGTAAKKADDLLVLVGLEAQLRERHLLVRGGRGVVHGVEVLVTSVGHVIP</sequence>
<protein>
    <submittedName>
        <fullName evidence="1">Uncharacterized protein</fullName>
    </submittedName>
</protein>
<comment type="caution">
    <text evidence="1">The sequence shown here is derived from an EMBL/GenBank/DDBJ whole genome shotgun (WGS) entry which is preliminary data.</text>
</comment>
<reference evidence="2" key="1">
    <citation type="journal article" date="2019" name="Int. J. Syst. Evol. Microbiol.">
        <title>The Global Catalogue of Microorganisms (GCM) 10K type strain sequencing project: providing services to taxonomists for standard genome sequencing and annotation.</title>
        <authorList>
            <consortium name="The Broad Institute Genomics Platform"/>
            <consortium name="The Broad Institute Genome Sequencing Center for Infectious Disease"/>
            <person name="Wu L."/>
            <person name="Ma J."/>
        </authorList>
    </citation>
    <scope>NUCLEOTIDE SEQUENCE [LARGE SCALE GENOMIC DNA]</scope>
    <source>
        <strain evidence="2">NBRC 112299</strain>
    </source>
</reference>
<evidence type="ECO:0000313" key="1">
    <source>
        <dbReference type="EMBL" id="GMA35385.1"/>
    </source>
</evidence>
<organism evidence="1 2">
    <name type="scientific">Demequina litorisediminis</name>
    <dbReference type="NCBI Taxonomy" id="1849022"/>
    <lineage>
        <taxon>Bacteria</taxon>
        <taxon>Bacillati</taxon>
        <taxon>Actinomycetota</taxon>
        <taxon>Actinomycetes</taxon>
        <taxon>Micrococcales</taxon>
        <taxon>Demequinaceae</taxon>
        <taxon>Demequina</taxon>
    </lineage>
</organism>
<accession>A0ABQ6IDF9</accession>
<name>A0ABQ6IDF9_9MICO</name>
<dbReference type="EMBL" id="BSUN01000001">
    <property type="protein sequence ID" value="GMA35385.1"/>
    <property type="molecule type" value="Genomic_DNA"/>
</dbReference>
<evidence type="ECO:0000313" key="2">
    <source>
        <dbReference type="Proteomes" id="UP001157125"/>
    </source>
</evidence>
<proteinExistence type="predicted"/>
<keyword evidence="2" id="KW-1185">Reference proteome</keyword>